<dbReference type="SUPFAM" id="SSF63411">
    <property type="entry name" value="LuxS/MPP-like metallohydrolase"/>
    <property type="match status" value="2"/>
</dbReference>
<dbReference type="EC" id="3.4.24.64" evidence="4"/>
<dbReference type="eggNOG" id="arCOG04065">
    <property type="taxonomic scope" value="Archaea"/>
</dbReference>
<organism evidence="4 5">
    <name type="scientific">Vulcanisaeta distributa (strain DSM 14429 / JCM 11212 / NBRC 100878 / IC-017)</name>
    <dbReference type="NCBI Taxonomy" id="572478"/>
    <lineage>
        <taxon>Archaea</taxon>
        <taxon>Thermoproteota</taxon>
        <taxon>Thermoprotei</taxon>
        <taxon>Thermoproteales</taxon>
        <taxon>Thermoproteaceae</taxon>
        <taxon>Vulcanisaeta</taxon>
    </lineage>
</organism>
<evidence type="ECO:0000313" key="4">
    <source>
        <dbReference type="EMBL" id="ADN50405.1"/>
    </source>
</evidence>
<feature type="domain" description="Peptidase M16 N-terminal" evidence="2">
    <location>
        <begin position="20"/>
        <end position="152"/>
    </location>
</feature>
<sequence length="396" mass="45552">MNIEYYVLDNGLRLLVNRIESPTVGVAIGIGIGSIYEREDLRGISHFAEHLIYRAYPNIDLEIEGLGGVSDAYTERTLTMYLFEVIPSELRNLLRLIHKMFSNRRVDSEDFERERRVILSEIKMRNDDPGTLIYDLGPRALFGDSDYGAPIIGYEESISSMTIKDLENFLESYYTPDNMVISIVGPLSMSINEIIELFSKWDGKSSSKKNPTMGKGGPITIRKPIESAYLSYSWQYNVTNEDPFLLSIKSSLLEFHLVNGLSSYLMSRFRNKGLTYTIDMDRDYLPGTYYYQLVISAINEESIDTVKEELINALLSINDLFKDEYYLSKRLNYLKYLISDYLRRPLQIAESMSYMELKLGNHDVEGFNRGLEEHFRDSPSNLITNGVWSAIIPSQY</sequence>
<evidence type="ECO:0000259" key="2">
    <source>
        <dbReference type="Pfam" id="PF00675"/>
    </source>
</evidence>
<dbReference type="GO" id="GO:0046872">
    <property type="term" value="F:metal ion binding"/>
    <property type="evidence" value="ECO:0007669"/>
    <property type="project" value="InterPro"/>
</dbReference>
<reference evidence="5" key="2">
    <citation type="journal article" date="2010" name="Stand. Genomic Sci.">
        <title>Complete genome sequence of Vulcanisaeta distributa type strain (IC-017T).</title>
        <authorList>
            <person name="Mavromatis K."/>
            <person name="Sikorski J."/>
            <person name="Pabst E."/>
            <person name="Teshima H."/>
            <person name="Lapidus A."/>
            <person name="Lucas S."/>
            <person name="Nolan M."/>
            <person name="Glavina Del Rio T."/>
            <person name="Cheng J."/>
            <person name="Bruce D."/>
            <person name="Goodwin L."/>
            <person name="Pitluck S."/>
            <person name="Liolios K."/>
            <person name="Ivanova N."/>
            <person name="Mikhailova N."/>
            <person name="Pati A."/>
            <person name="Chen A."/>
            <person name="Palaniappan K."/>
            <person name="Land M."/>
            <person name="Hauser L."/>
            <person name="Chang Y."/>
            <person name="Jeffries C."/>
            <person name="Rohde M."/>
            <person name="Spring S."/>
            <person name="Goker M."/>
            <person name="Wirth R."/>
            <person name="Woyke T."/>
            <person name="Bristow J."/>
            <person name="Eisen J."/>
            <person name="Markowitz V."/>
            <person name="Hugenholtz P."/>
            <person name="Klenk H."/>
            <person name="Kyrpides N."/>
        </authorList>
    </citation>
    <scope>NUCLEOTIDE SEQUENCE [LARGE SCALE GENOMIC DNA]</scope>
    <source>
        <strain evidence="5">DSM 14429 / JCM 11212 / NBRC 100878 / IC-017</strain>
    </source>
</reference>
<dbReference type="PANTHER" id="PTHR11851">
    <property type="entry name" value="METALLOPROTEASE"/>
    <property type="match status" value="1"/>
</dbReference>
<dbReference type="Pfam" id="PF00675">
    <property type="entry name" value="Peptidase_M16"/>
    <property type="match status" value="1"/>
</dbReference>
<dbReference type="InterPro" id="IPR011249">
    <property type="entry name" value="Metalloenz_LuxS/M16"/>
</dbReference>
<feature type="domain" description="Peptidase M16 C-terminal" evidence="3">
    <location>
        <begin position="160"/>
        <end position="316"/>
    </location>
</feature>
<evidence type="ECO:0000259" key="3">
    <source>
        <dbReference type="Pfam" id="PF05193"/>
    </source>
</evidence>
<proteinExistence type="inferred from homology"/>
<name>E1QQ33_VULDI</name>
<gene>
    <name evidence="4" type="ordered locus">Vdis_1016</name>
</gene>
<dbReference type="HOGENOM" id="CLU_711015_0_0_2"/>
<dbReference type="EMBL" id="CP002100">
    <property type="protein sequence ID" value="ADN50405.1"/>
    <property type="molecule type" value="Genomic_DNA"/>
</dbReference>
<evidence type="ECO:0000313" key="5">
    <source>
        <dbReference type="Proteomes" id="UP000006681"/>
    </source>
</evidence>
<dbReference type="KEGG" id="vdi:Vdis_1016"/>
<dbReference type="InterPro" id="IPR011765">
    <property type="entry name" value="Pept_M16_N"/>
</dbReference>
<dbReference type="InterPro" id="IPR050361">
    <property type="entry name" value="MPP/UQCRC_Complex"/>
</dbReference>
<dbReference type="OrthoDB" id="25333at2157"/>
<dbReference type="AlphaFoldDB" id="E1QQ33"/>
<keyword evidence="5" id="KW-1185">Reference proteome</keyword>
<protein>
    <submittedName>
        <fullName evidence="4">Processing peptidase</fullName>
        <ecNumber evidence="4">3.4.24.64</ecNumber>
    </submittedName>
</protein>
<dbReference type="Proteomes" id="UP000006681">
    <property type="component" value="Chromosome"/>
</dbReference>
<dbReference type="STRING" id="572478.Vdis_1016"/>
<dbReference type="GO" id="GO:0004222">
    <property type="term" value="F:metalloendopeptidase activity"/>
    <property type="evidence" value="ECO:0007669"/>
    <property type="project" value="UniProtKB-EC"/>
</dbReference>
<accession>E1QQ33</accession>
<dbReference type="PANTHER" id="PTHR11851:SF49">
    <property type="entry name" value="MITOCHONDRIAL-PROCESSING PEPTIDASE SUBUNIT ALPHA"/>
    <property type="match status" value="1"/>
</dbReference>
<dbReference type="RefSeq" id="WP_013336130.1">
    <property type="nucleotide sequence ID" value="NC_014537.1"/>
</dbReference>
<dbReference type="Gene3D" id="3.30.830.10">
    <property type="entry name" value="Metalloenzyme, LuxS/M16 peptidase-like"/>
    <property type="match status" value="2"/>
</dbReference>
<reference evidence="4 5" key="1">
    <citation type="journal article" date="2010" name="Stand. Genomic Sci.">
        <title>Complete genome sequence of Vulcanisaeta distributa type strain (IC-017).</title>
        <authorList>
            <person name="Mavromatis K."/>
            <person name="Sikorski J."/>
            <person name="Pabst E."/>
            <person name="Teshima H."/>
            <person name="Lapidus A."/>
            <person name="Lucas S."/>
            <person name="Nolan M."/>
            <person name="Glavina Del Rio T."/>
            <person name="Cheng J.F."/>
            <person name="Bruce D."/>
            <person name="Goodwin L."/>
            <person name="Pitluck S."/>
            <person name="Liolios K."/>
            <person name="Ivanova N."/>
            <person name="Mikhailova N."/>
            <person name="Pati A."/>
            <person name="Chen A."/>
            <person name="Palaniappan K."/>
            <person name="Land M."/>
            <person name="Hauser L."/>
            <person name="Chang Y.J."/>
            <person name="Jeffries C.D."/>
            <person name="Rohde M."/>
            <person name="Spring S."/>
            <person name="Goker M."/>
            <person name="Wirth R."/>
            <person name="Woyke T."/>
            <person name="Bristow J."/>
            <person name="Eisen J.A."/>
            <person name="Markowitz V."/>
            <person name="Hugenholtz P."/>
            <person name="Klenk H.P."/>
            <person name="Kyrpides N.C."/>
        </authorList>
    </citation>
    <scope>NUCLEOTIDE SEQUENCE [LARGE SCALE GENOMIC DNA]</scope>
    <source>
        <strain evidence="5">DSM 14429 / JCM 11212 / NBRC 100878 / IC-017</strain>
    </source>
</reference>
<comment type="similarity">
    <text evidence="1">Belongs to the peptidase M16 family.</text>
</comment>
<dbReference type="Pfam" id="PF05193">
    <property type="entry name" value="Peptidase_M16_C"/>
    <property type="match status" value="1"/>
</dbReference>
<dbReference type="InterPro" id="IPR007863">
    <property type="entry name" value="Peptidase_M16_C"/>
</dbReference>
<keyword evidence="4" id="KW-0378">Hydrolase</keyword>
<evidence type="ECO:0000256" key="1">
    <source>
        <dbReference type="ARBA" id="ARBA00007261"/>
    </source>
</evidence>
<dbReference type="GeneID" id="9751946"/>